<evidence type="ECO:0000313" key="2">
    <source>
        <dbReference type="EMBL" id="AIB16502.1"/>
    </source>
</evidence>
<keyword evidence="2" id="KW-0614">Plasmid</keyword>
<geneLocation type="plasmid" evidence="2 3">
    <name>AbAZ39_p4</name>
</geneLocation>
<dbReference type="InterPro" id="IPR013974">
    <property type="entry name" value="SAF"/>
</dbReference>
<dbReference type="KEGG" id="abq:ABAZ39_32155"/>
<proteinExistence type="predicted"/>
<dbReference type="CDD" id="cd11614">
    <property type="entry name" value="SAF_CpaB_FlgA_like"/>
    <property type="match status" value="1"/>
</dbReference>
<dbReference type="NCBIfam" id="TIGR03177">
    <property type="entry name" value="pilus_cpaB"/>
    <property type="match status" value="1"/>
</dbReference>
<dbReference type="Pfam" id="PF16976">
    <property type="entry name" value="RcpC"/>
    <property type="match status" value="1"/>
</dbReference>
<protein>
    <recommendedName>
        <fullName evidence="1">SAF domain-containing protein</fullName>
    </recommendedName>
</protein>
<evidence type="ECO:0000259" key="1">
    <source>
        <dbReference type="SMART" id="SM00858"/>
    </source>
</evidence>
<accession>A0A060DUR8</accession>
<dbReference type="Proteomes" id="UP000027186">
    <property type="component" value="Plasmid AbAZ39_p4"/>
</dbReference>
<sequence length="292" mass="30674">MVLRVLFLSLLLVGLSLVGYVSFSMLPAPTAAVAVPAPQAPMDSVLVAARPISTGMLLRAEDLRWEAWPPGRLVDGYMVRGRVAESAYSGAVTRRSFTAGEPIMAGHIVAPGERGFLAAVLSPGSRAVSVAVDAVSATGGLIWPGDRVDLILTQNFESQAGRDLRSRAVGETVLQNLRVIAIDQQLGEAGMTKNGPDGRIPRTVTLEVTARQSETVTVAAAMGKLSLALRSLLSDETVLATGDAEAASTPTWAEDVSPALRQLPAPHSAEAPAARRPALLIIRGSKTETLER</sequence>
<dbReference type="Pfam" id="PF08666">
    <property type="entry name" value="SAF"/>
    <property type="match status" value="1"/>
</dbReference>
<reference evidence="2 3" key="1">
    <citation type="journal article" date="2014" name="Genome Announc.">
        <title>Complete Genome Sequence of the Model Rhizosphere Strain Azospirillum brasilense Az39, Successfully Applied in Agriculture.</title>
        <authorList>
            <person name="Rivera D."/>
            <person name="Revale S."/>
            <person name="Molina R."/>
            <person name="Gualpa J."/>
            <person name="Puente M."/>
            <person name="Maroniche G."/>
            <person name="Paris G."/>
            <person name="Baker D."/>
            <person name="Clavijo B."/>
            <person name="McLay K."/>
            <person name="Spaepen S."/>
            <person name="Perticari A."/>
            <person name="Vazquez M."/>
            <person name="Wisniewski-Dye F."/>
            <person name="Watkins C."/>
            <person name="Martinez-Abarca F."/>
            <person name="Vanderleyden J."/>
            <person name="Cassan F."/>
        </authorList>
    </citation>
    <scope>NUCLEOTIDE SEQUENCE [LARGE SCALE GENOMIC DNA]</scope>
    <source>
        <strain evidence="2 3">Az39</strain>
        <plasmid evidence="2">AbAZ39_p4</plasmid>
    </source>
</reference>
<organism evidence="2 3">
    <name type="scientific">Azospirillum argentinense</name>
    <dbReference type="NCBI Taxonomy" id="2970906"/>
    <lineage>
        <taxon>Bacteria</taxon>
        <taxon>Pseudomonadati</taxon>
        <taxon>Pseudomonadota</taxon>
        <taxon>Alphaproteobacteria</taxon>
        <taxon>Rhodospirillales</taxon>
        <taxon>Azospirillaceae</taxon>
        <taxon>Azospirillum</taxon>
    </lineage>
</organism>
<evidence type="ECO:0000313" key="3">
    <source>
        <dbReference type="Proteomes" id="UP000027186"/>
    </source>
</evidence>
<dbReference type="EMBL" id="CP007797">
    <property type="protein sequence ID" value="AIB16502.1"/>
    <property type="molecule type" value="Genomic_DNA"/>
</dbReference>
<feature type="domain" description="SAF" evidence="1">
    <location>
        <begin position="43"/>
        <end position="109"/>
    </location>
</feature>
<dbReference type="RefSeq" id="WP_247881800.1">
    <property type="nucleotide sequence ID" value="NZ_CP007797.1"/>
</dbReference>
<dbReference type="InterPro" id="IPR031571">
    <property type="entry name" value="RcpC_dom"/>
</dbReference>
<name>A0A060DUR8_9PROT</name>
<dbReference type="InterPro" id="IPR017592">
    <property type="entry name" value="Pilus_assmbl_Flp-typ_CpaB"/>
</dbReference>
<gene>
    <name evidence="2" type="ORF">ABAZ39_32155</name>
</gene>
<dbReference type="AlphaFoldDB" id="A0A060DUR8"/>
<dbReference type="SMART" id="SM00858">
    <property type="entry name" value="SAF"/>
    <property type="match status" value="1"/>
</dbReference>